<evidence type="ECO:0000256" key="6">
    <source>
        <dbReference type="ARBA" id="ARBA00023136"/>
    </source>
</evidence>
<feature type="transmembrane region" description="Helical" evidence="7">
    <location>
        <begin position="205"/>
        <end position="228"/>
    </location>
</feature>
<sequence length="324" mass="34371">MQKKEIAGMGCLILTALIWGLAFVSQVQGMDSMSPLFFNATRFTLGALSLVPLLVALRMRQHSALGSSRVLVSGKAPTITLGDGRAIAMPSCFGNPVVIGIICGLVLFTASTTQQYGVLYCRSAGRSGFITALYIVMVPLLAFMVLRRRIHANVIVSVVLAVFGFYLLCITDGFGSITLADLVLLGSAVLFAAHILVIDTFGRDLDALTISFFQTATTAVLSWIGTLMEGSVDWSGAGQAWLAVVYAGVGSVGVAYTLQVIGQQFVPPTRGAMLMSLESFFSALGGAIILGEVMTPRGYLGCALIFAGTMLAQLPVDRLKRQRP</sequence>
<keyword evidence="3" id="KW-1003">Cell membrane</keyword>
<dbReference type="InterPro" id="IPR051258">
    <property type="entry name" value="Diverse_Substrate_Transporter"/>
</dbReference>
<dbReference type="InterPro" id="IPR037185">
    <property type="entry name" value="EmrE-like"/>
</dbReference>
<feature type="transmembrane region" description="Helical" evidence="7">
    <location>
        <begin position="240"/>
        <end position="261"/>
    </location>
</feature>
<dbReference type="InterPro" id="IPR000620">
    <property type="entry name" value="EamA_dom"/>
</dbReference>
<dbReference type="PANTHER" id="PTHR42920">
    <property type="entry name" value="OS03G0707200 PROTEIN-RELATED"/>
    <property type="match status" value="1"/>
</dbReference>
<evidence type="ECO:0000313" key="9">
    <source>
        <dbReference type="EMBL" id="EEP21325.1"/>
    </source>
</evidence>
<evidence type="ECO:0000256" key="7">
    <source>
        <dbReference type="SAM" id="Phobius"/>
    </source>
</evidence>
<dbReference type="Pfam" id="PF00892">
    <property type="entry name" value="EamA"/>
    <property type="match status" value="2"/>
</dbReference>
<feature type="transmembrane region" description="Helical" evidence="7">
    <location>
        <begin position="297"/>
        <end position="316"/>
    </location>
</feature>
<dbReference type="Proteomes" id="UP000006408">
    <property type="component" value="Unassembled WGS sequence"/>
</dbReference>
<feature type="transmembrane region" description="Helical" evidence="7">
    <location>
        <begin position="273"/>
        <end position="291"/>
    </location>
</feature>
<keyword evidence="5 7" id="KW-1133">Transmembrane helix</keyword>
<name>C4FEE4_9BIFI</name>
<dbReference type="RefSeq" id="WP_003825990.1">
    <property type="nucleotide sequence ID" value="NZ_AP012322.1"/>
</dbReference>
<dbReference type="HOGENOM" id="CLU_033863_21_2_11"/>
<evidence type="ECO:0000256" key="1">
    <source>
        <dbReference type="ARBA" id="ARBA00004651"/>
    </source>
</evidence>
<comment type="subcellular location">
    <subcellularLocation>
        <location evidence="1">Cell membrane</location>
        <topology evidence="1">Multi-pass membrane protein</topology>
    </subcellularLocation>
</comment>
<gene>
    <name evidence="9" type="ORF">BIFANG_02684</name>
</gene>
<feature type="transmembrane region" description="Helical" evidence="7">
    <location>
        <begin position="93"/>
        <end position="112"/>
    </location>
</feature>
<keyword evidence="6 7" id="KW-0472">Membrane</keyword>
<evidence type="ECO:0000256" key="5">
    <source>
        <dbReference type="ARBA" id="ARBA00022989"/>
    </source>
</evidence>
<feature type="transmembrane region" description="Helical" evidence="7">
    <location>
        <begin position="150"/>
        <end position="168"/>
    </location>
</feature>
<organism evidence="9 10">
    <name type="scientific">Bifidobacterium angulatum DSM 20098 = JCM 7096</name>
    <dbReference type="NCBI Taxonomy" id="518635"/>
    <lineage>
        <taxon>Bacteria</taxon>
        <taxon>Bacillati</taxon>
        <taxon>Actinomycetota</taxon>
        <taxon>Actinomycetes</taxon>
        <taxon>Bifidobacteriales</taxon>
        <taxon>Bifidobacteriaceae</taxon>
        <taxon>Bifidobacterium</taxon>
    </lineage>
</organism>
<proteinExistence type="inferred from homology"/>
<dbReference type="eggNOG" id="COG0697">
    <property type="taxonomic scope" value="Bacteria"/>
</dbReference>
<keyword evidence="4 7" id="KW-0812">Transmembrane</keyword>
<comment type="caution">
    <text evidence="9">The sequence shown here is derived from an EMBL/GenBank/DDBJ whole genome shotgun (WGS) entry which is preliminary data.</text>
</comment>
<feature type="transmembrane region" description="Helical" evidence="7">
    <location>
        <begin position="174"/>
        <end position="198"/>
    </location>
</feature>
<dbReference type="GO" id="GO:0005886">
    <property type="term" value="C:plasma membrane"/>
    <property type="evidence" value="ECO:0007669"/>
    <property type="project" value="UniProtKB-SubCell"/>
</dbReference>
<dbReference type="STRING" id="1683.Bang102_005275"/>
<comment type="similarity">
    <text evidence="2">Belongs to the EamA transporter family.</text>
</comment>
<evidence type="ECO:0000256" key="2">
    <source>
        <dbReference type="ARBA" id="ARBA00007362"/>
    </source>
</evidence>
<dbReference type="PATRIC" id="fig|518635.17.peg.627"/>
<evidence type="ECO:0000256" key="4">
    <source>
        <dbReference type="ARBA" id="ARBA00022692"/>
    </source>
</evidence>
<dbReference type="PANTHER" id="PTHR42920:SF5">
    <property type="entry name" value="EAMA DOMAIN-CONTAINING PROTEIN"/>
    <property type="match status" value="1"/>
</dbReference>
<reference evidence="9" key="1">
    <citation type="submission" date="2009-04" db="EMBL/GenBank/DDBJ databases">
        <authorList>
            <person name="Weinstock G."/>
            <person name="Sodergren E."/>
            <person name="Clifton S."/>
            <person name="Fulton L."/>
            <person name="Fulton B."/>
            <person name="Courtney L."/>
            <person name="Fronick C."/>
            <person name="Harrison M."/>
            <person name="Strong C."/>
            <person name="Farmer C."/>
            <person name="Delahaunty K."/>
            <person name="Markovic C."/>
            <person name="Hall O."/>
            <person name="Minx P."/>
            <person name="Tomlinson C."/>
            <person name="Mitreva M."/>
            <person name="Nelson J."/>
            <person name="Hou S."/>
            <person name="Wollam A."/>
            <person name="Pepin K.H."/>
            <person name="Johnson M."/>
            <person name="Bhonagiri V."/>
            <person name="Nash W.E."/>
            <person name="Warren W."/>
            <person name="Chinwalla A."/>
            <person name="Mardis E.R."/>
            <person name="Wilson R.K."/>
        </authorList>
    </citation>
    <scope>NUCLEOTIDE SEQUENCE [LARGE SCALE GENOMIC DNA]</scope>
    <source>
        <strain evidence="9">DSM 20098</strain>
    </source>
</reference>
<feature type="transmembrane region" description="Helical" evidence="7">
    <location>
        <begin position="124"/>
        <end position="143"/>
    </location>
</feature>
<dbReference type="KEGG" id="bang:BBAG_0605"/>
<protein>
    <submittedName>
        <fullName evidence="9">Membrane protein</fullName>
    </submittedName>
</protein>
<dbReference type="SUPFAM" id="SSF103481">
    <property type="entry name" value="Multidrug resistance efflux transporter EmrE"/>
    <property type="match status" value="2"/>
</dbReference>
<dbReference type="AlphaFoldDB" id="C4FEE4"/>
<evidence type="ECO:0000259" key="8">
    <source>
        <dbReference type="Pfam" id="PF00892"/>
    </source>
</evidence>
<accession>C4FEE4</accession>
<evidence type="ECO:0000256" key="3">
    <source>
        <dbReference type="ARBA" id="ARBA00022475"/>
    </source>
</evidence>
<feature type="domain" description="EamA" evidence="8">
    <location>
        <begin position="179"/>
        <end position="311"/>
    </location>
</feature>
<dbReference type="GeneID" id="42864952"/>
<evidence type="ECO:0000313" key="10">
    <source>
        <dbReference type="Proteomes" id="UP000006408"/>
    </source>
</evidence>
<keyword evidence="10" id="KW-1185">Reference proteome</keyword>
<feature type="domain" description="EamA" evidence="8">
    <location>
        <begin position="8"/>
        <end position="168"/>
    </location>
</feature>
<dbReference type="EMBL" id="ABYS02000004">
    <property type="protein sequence ID" value="EEP21325.1"/>
    <property type="molecule type" value="Genomic_DNA"/>
</dbReference>